<dbReference type="Pfam" id="PF00582">
    <property type="entry name" value="Usp"/>
    <property type="match status" value="2"/>
</dbReference>
<dbReference type="PANTHER" id="PTHR46268">
    <property type="entry name" value="STRESS RESPONSE PROTEIN NHAX"/>
    <property type="match status" value="1"/>
</dbReference>
<name>A0A2Y9AUR8_9RHOB</name>
<feature type="domain" description="UspA" evidence="4">
    <location>
        <begin position="2"/>
        <end position="131"/>
    </location>
</feature>
<evidence type="ECO:0000259" key="4">
    <source>
        <dbReference type="Pfam" id="PF00582"/>
    </source>
</evidence>
<dbReference type="InterPro" id="IPR014729">
    <property type="entry name" value="Rossmann-like_a/b/a_fold"/>
</dbReference>
<evidence type="ECO:0000313" key="6">
    <source>
        <dbReference type="EMBL" id="SSA45969.1"/>
    </source>
</evidence>
<keyword evidence="2" id="KW-0547">Nucleotide-binding</keyword>
<dbReference type="Proteomes" id="UP000245839">
    <property type="component" value="Unassembled WGS sequence"/>
</dbReference>
<reference evidence="8" key="2">
    <citation type="submission" date="2016-10" db="EMBL/GenBank/DDBJ databases">
        <authorList>
            <person name="Varghese N."/>
            <person name="Submissions S."/>
        </authorList>
    </citation>
    <scope>NUCLEOTIDE SEQUENCE [LARGE SCALE GENOMIC DNA]</scope>
    <source>
        <strain evidence="8">DSM 25227</strain>
    </source>
</reference>
<evidence type="ECO:0000256" key="3">
    <source>
        <dbReference type="ARBA" id="ARBA00022840"/>
    </source>
</evidence>
<protein>
    <submittedName>
        <fullName evidence="5">Nucleotide-binding universal stress UspA family protein</fullName>
    </submittedName>
    <submittedName>
        <fullName evidence="6">Nucleotide-binding universal stress protein, UspA family</fullName>
    </submittedName>
</protein>
<evidence type="ECO:0000256" key="2">
    <source>
        <dbReference type="ARBA" id="ARBA00022741"/>
    </source>
</evidence>
<keyword evidence="3" id="KW-0067">ATP-binding</keyword>
<dbReference type="GO" id="GO:0005524">
    <property type="term" value="F:ATP binding"/>
    <property type="evidence" value="ECO:0007669"/>
    <property type="project" value="UniProtKB-KW"/>
</dbReference>
<comment type="similarity">
    <text evidence="1">Belongs to the universal stress protein A family.</text>
</comment>
<organism evidence="6 8">
    <name type="scientific">Jannaschia seohaensis</name>
    <dbReference type="NCBI Taxonomy" id="475081"/>
    <lineage>
        <taxon>Bacteria</taxon>
        <taxon>Pseudomonadati</taxon>
        <taxon>Pseudomonadota</taxon>
        <taxon>Alphaproteobacteria</taxon>
        <taxon>Rhodobacterales</taxon>
        <taxon>Roseobacteraceae</taxon>
        <taxon>Jannaschia</taxon>
    </lineage>
</organism>
<dbReference type="PANTHER" id="PTHR46268:SF27">
    <property type="entry name" value="UNIVERSAL STRESS PROTEIN RV2623"/>
    <property type="match status" value="1"/>
</dbReference>
<dbReference type="Proteomes" id="UP000251571">
    <property type="component" value="Unassembled WGS sequence"/>
</dbReference>
<keyword evidence="7" id="KW-1185">Reference proteome</keyword>
<dbReference type="Gene3D" id="3.40.50.620">
    <property type="entry name" value="HUPs"/>
    <property type="match status" value="2"/>
</dbReference>
<sequence>MEKILVATDLSARSDRAVLRAAQLAGAKGAALRIVHVVDDDLPAAMLQTRTEEVTDALEAMVAQTPALSELSPEISIEAGHIDVLLPKVAAEYGADLLVVGGHRNRGMAELLGTPTLVRLVRGTELPVLVVTGRPEAPYAAVSVAWDFSPAARIAGLTARALAPDAALTLVHAWVEPYGGSPYGIDAAATMPAAMRQRLETKIAGDAAELGGDPVPGQVIVIGPPGHVLRRRAVDGEADLLALGRHARSGLARFLLGATAEDVALTADCDVLIAPPE</sequence>
<gene>
    <name evidence="5" type="ORF">BCF38_104241</name>
    <name evidence="6" type="ORF">SAMN05421539_104241</name>
</gene>
<reference evidence="5 7" key="3">
    <citation type="submission" date="2018-03" db="EMBL/GenBank/DDBJ databases">
        <title>Genomic Encyclopedia of Archaeal and Bacterial Type Strains, Phase II (KMG-II): from individual species to whole genera.</title>
        <authorList>
            <person name="Goeker M."/>
        </authorList>
    </citation>
    <scope>NUCLEOTIDE SEQUENCE [LARGE SCALE GENOMIC DNA]</scope>
    <source>
        <strain evidence="5 7">DSM 25227</strain>
    </source>
</reference>
<dbReference type="RefSeq" id="WP_170125403.1">
    <property type="nucleotide sequence ID" value="NZ_QGDJ01000004.1"/>
</dbReference>
<reference evidence="6" key="1">
    <citation type="submission" date="2016-10" db="EMBL/GenBank/DDBJ databases">
        <authorList>
            <person name="Cai Z."/>
        </authorList>
    </citation>
    <scope>NUCLEOTIDE SEQUENCE [LARGE SCALE GENOMIC DNA]</scope>
    <source>
        <strain evidence="6">DSM 25227</strain>
    </source>
</reference>
<dbReference type="PRINTS" id="PR01438">
    <property type="entry name" value="UNVRSLSTRESS"/>
</dbReference>
<evidence type="ECO:0000313" key="7">
    <source>
        <dbReference type="Proteomes" id="UP000245839"/>
    </source>
</evidence>
<dbReference type="EMBL" id="UETC01000004">
    <property type="protein sequence ID" value="SSA45969.1"/>
    <property type="molecule type" value="Genomic_DNA"/>
</dbReference>
<dbReference type="CDD" id="cd00293">
    <property type="entry name" value="USP-like"/>
    <property type="match status" value="2"/>
</dbReference>
<dbReference type="InterPro" id="IPR006015">
    <property type="entry name" value="Universal_stress_UspA"/>
</dbReference>
<dbReference type="SUPFAM" id="SSF52402">
    <property type="entry name" value="Adenine nucleotide alpha hydrolases-like"/>
    <property type="match status" value="2"/>
</dbReference>
<evidence type="ECO:0000313" key="5">
    <source>
        <dbReference type="EMBL" id="PWJ19307.1"/>
    </source>
</evidence>
<evidence type="ECO:0000313" key="8">
    <source>
        <dbReference type="Proteomes" id="UP000251571"/>
    </source>
</evidence>
<dbReference type="InterPro" id="IPR006016">
    <property type="entry name" value="UspA"/>
</dbReference>
<dbReference type="AlphaFoldDB" id="A0A2Y9AUR8"/>
<proteinExistence type="inferred from homology"/>
<feature type="domain" description="UspA" evidence="4">
    <location>
        <begin position="142"/>
        <end position="274"/>
    </location>
</feature>
<dbReference type="EMBL" id="QGDJ01000004">
    <property type="protein sequence ID" value="PWJ19307.1"/>
    <property type="molecule type" value="Genomic_DNA"/>
</dbReference>
<evidence type="ECO:0000256" key="1">
    <source>
        <dbReference type="ARBA" id="ARBA00008791"/>
    </source>
</evidence>
<accession>A0A2Y9AUR8</accession>